<dbReference type="GO" id="GO:0006750">
    <property type="term" value="P:glutathione biosynthetic process"/>
    <property type="evidence" value="ECO:0007669"/>
    <property type="project" value="UniProtKB-UniRule"/>
</dbReference>
<evidence type="ECO:0000256" key="2">
    <source>
        <dbReference type="ARBA" id="ARBA00010253"/>
    </source>
</evidence>
<keyword evidence="4 10" id="KW-0436">Ligase</keyword>
<dbReference type="InterPro" id="IPR006336">
    <property type="entry name" value="GCS2"/>
</dbReference>
<dbReference type="PIRSF" id="PIRSF017901">
    <property type="entry name" value="GCL"/>
    <property type="match status" value="1"/>
</dbReference>
<dbReference type="PANTHER" id="PTHR34378:SF1">
    <property type="entry name" value="GLUTAMATE--CYSTEINE LIGASE, CHLOROPLASTIC"/>
    <property type="match status" value="1"/>
</dbReference>
<comment type="caution">
    <text evidence="12">The sequence shown here is derived from an EMBL/GenBank/DDBJ whole genome shotgun (WGS) entry which is preliminary data.</text>
</comment>
<keyword evidence="6 10" id="KW-0547">Nucleotide-binding</keyword>
<comment type="subunit">
    <text evidence="3">Homodimer or monomer when oxidized or reduced, respectively.</text>
</comment>
<evidence type="ECO:0000256" key="10">
    <source>
        <dbReference type="PIRNR" id="PIRNR017901"/>
    </source>
</evidence>
<reference evidence="12 13" key="1">
    <citation type="submission" date="2018-07" db="EMBL/GenBank/DDBJ databases">
        <title>Rhodosalinus sp. strain E84T genomic sequence and assembly.</title>
        <authorList>
            <person name="Liu Z.-W."/>
            <person name="Lu D.-C."/>
        </authorList>
    </citation>
    <scope>NUCLEOTIDE SEQUENCE [LARGE SCALE GENOMIC DNA]</scope>
    <source>
        <strain evidence="12 13">E84</strain>
    </source>
</reference>
<evidence type="ECO:0000256" key="4">
    <source>
        <dbReference type="ARBA" id="ARBA00022598"/>
    </source>
</evidence>
<dbReference type="EMBL" id="QNTQ01000004">
    <property type="protein sequence ID" value="RBI86723.1"/>
    <property type="molecule type" value="Genomic_DNA"/>
</dbReference>
<comment type="function">
    <text evidence="10">Catalyzes the synthesis of gamma-glutamylcysteine (gamma-GC).</text>
</comment>
<comment type="catalytic activity">
    <reaction evidence="10">
        <text>L-cysteine + L-glutamate + ATP = gamma-L-glutamyl-L-cysteine + ADP + phosphate + H(+)</text>
        <dbReference type="Rhea" id="RHEA:13285"/>
        <dbReference type="ChEBI" id="CHEBI:15378"/>
        <dbReference type="ChEBI" id="CHEBI:29985"/>
        <dbReference type="ChEBI" id="CHEBI:30616"/>
        <dbReference type="ChEBI" id="CHEBI:35235"/>
        <dbReference type="ChEBI" id="CHEBI:43474"/>
        <dbReference type="ChEBI" id="CHEBI:58173"/>
        <dbReference type="ChEBI" id="CHEBI:456216"/>
        <dbReference type="EC" id="6.3.2.2"/>
    </reaction>
</comment>
<dbReference type="NCBIfam" id="TIGR01436">
    <property type="entry name" value="glu_cys_lig_pln"/>
    <property type="match status" value="1"/>
</dbReference>
<dbReference type="Proteomes" id="UP000253370">
    <property type="component" value="Unassembled WGS sequence"/>
</dbReference>
<dbReference type="SUPFAM" id="SSF55931">
    <property type="entry name" value="Glutamine synthetase/guanido kinase"/>
    <property type="match status" value="1"/>
</dbReference>
<dbReference type="EC" id="6.3.2.2" evidence="10"/>
<proteinExistence type="inferred from homology"/>
<keyword evidence="9 11" id="KW-1015">Disulfide bond</keyword>
<keyword evidence="7 10" id="KW-0067">ATP-binding</keyword>
<evidence type="ECO:0000256" key="9">
    <source>
        <dbReference type="ARBA" id="ARBA00023157"/>
    </source>
</evidence>
<accession>A0A365UC41</accession>
<feature type="disulfide bond" evidence="11">
    <location>
        <begin position="112"/>
        <end position="332"/>
    </location>
</feature>
<evidence type="ECO:0000256" key="5">
    <source>
        <dbReference type="ARBA" id="ARBA00022684"/>
    </source>
</evidence>
<evidence type="ECO:0000256" key="6">
    <source>
        <dbReference type="ARBA" id="ARBA00022741"/>
    </source>
</evidence>
<gene>
    <name evidence="12" type="ORF">DRV85_04680</name>
</gene>
<dbReference type="OrthoDB" id="9780152at2"/>
<name>A0A365UC41_9RHOB</name>
<evidence type="ECO:0000256" key="11">
    <source>
        <dbReference type="PIRSR" id="PIRSR017901-50"/>
    </source>
</evidence>
<keyword evidence="8" id="KW-0809">Transit peptide</keyword>
<evidence type="ECO:0000256" key="1">
    <source>
        <dbReference type="ARBA" id="ARBA00005006"/>
    </source>
</evidence>
<dbReference type="InterPro" id="IPR011556">
    <property type="entry name" value="Glut_cys_lig_pln_type"/>
</dbReference>
<comment type="pathway">
    <text evidence="1">Sulfur metabolism; glutathione biosynthesis; glutathione from L-cysteine and L-glutamate: step 1/2.</text>
</comment>
<dbReference type="InterPro" id="IPR014746">
    <property type="entry name" value="Gln_synth/guanido_kin_cat_dom"/>
</dbReference>
<dbReference type="GO" id="GO:0005524">
    <property type="term" value="F:ATP binding"/>
    <property type="evidence" value="ECO:0007669"/>
    <property type="project" value="UniProtKB-UniRule"/>
</dbReference>
<dbReference type="RefSeq" id="WP_113288273.1">
    <property type="nucleotide sequence ID" value="NZ_QNTQ01000004.1"/>
</dbReference>
<dbReference type="PANTHER" id="PTHR34378">
    <property type="entry name" value="GLUTAMATE--CYSTEINE LIGASE, CHLOROPLASTIC"/>
    <property type="match status" value="1"/>
</dbReference>
<evidence type="ECO:0000256" key="3">
    <source>
        <dbReference type="ARBA" id="ARBA00011153"/>
    </source>
</evidence>
<dbReference type="AlphaFoldDB" id="A0A365UC41"/>
<keyword evidence="5" id="KW-0317">Glutathione biosynthesis</keyword>
<protein>
    <recommendedName>
        <fullName evidence="10">Glutamate--cysteine ligase</fullName>
        <ecNumber evidence="10">6.3.2.2</ecNumber>
    </recommendedName>
</protein>
<comment type="similarity">
    <text evidence="2">Belongs to the carboxylate-amine ligase family. Glutamate--cysteine ligase type 2 subfamily.</text>
</comment>
<dbReference type="InterPro" id="IPR035434">
    <property type="entry name" value="GCL_bact_plant"/>
</dbReference>
<organism evidence="12 13">
    <name type="scientific">Rhodosalinus halophilus</name>
    <dbReference type="NCBI Taxonomy" id="2259333"/>
    <lineage>
        <taxon>Bacteria</taxon>
        <taxon>Pseudomonadati</taxon>
        <taxon>Pseudomonadota</taxon>
        <taxon>Alphaproteobacteria</taxon>
        <taxon>Rhodobacterales</taxon>
        <taxon>Paracoccaceae</taxon>
        <taxon>Rhodosalinus</taxon>
    </lineage>
</organism>
<comment type="similarity">
    <text evidence="10">Belongs to the glutamate--cysteine ligase type 2 family. EgtA subfamily.</text>
</comment>
<dbReference type="GO" id="GO:0004357">
    <property type="term" value="F:glutamate-cysteine ligase activity"/>
    <property type="evidence" value="ECO:0007669"/>
    <property type="project" value="UniProtKB-UniRule"/>
</dbReference>
<evidence type="ECO:0000313" key="13">
    <source>
        <dbReference type="Proteomes" id="UP000253370"/>
    </source>
</evidence>
<dbReference type="Gene3D" id="3.30.590.20">
    <property type="match status" value="1"/>
</dbReference>
<keyword evidence="13" id="KW-1185">Reference proteome</keyword>
<sequence>MSIPQSGGGPIERREQLAEYLESGCKPPADWRIGTEHEKFGYCRDTLRPLPYEGERSVRAVLEGLRDRHGWAPIEEAGHLIGLEKDGANVSLEPGGQLELSGAPLEHIHQTCDEVNAHLADVKDVADALNVGFIGLGAAPEWRHEDMPMMPKGRYRLMTDYMDRVGTMGKSMMYRTCTVQVNLDFGSEADMVKKLRVALALQPVATALFANSPFFEGRPTGYKSWRSRVWRDLDDARTGMLPFVFEEGFGFERWADYALDVPMYFVYRDGVYVDALGQSFRDFLEGRLPALPGETPTLSDWADHLTTIFPEARIKKFIEMRGADGGPWRRLCALPAFWTGLMYDQSALDAAWDLVKGWSAPFREALRIASADQALQARVEGVSMHDLAREVLAISEAGLKARAREGAGGLLPDETHFLNALKESVESGKVPADELLERYHGDWGGDLSHIYGEFSY</sequence>
<evidence type="ECO:0000256" key="8">
    <source>
        <dbReference type="ARBA" id="ARBA00022946"/>
    </source>
</evidence>
<dbReference type="Pfam" id="PF04107">
    <property type="entry name" value="GCS2"/>
    <property type="match status" value="1"/>
</dbReference>
<evidence type="ECO:0000256" key="7">
    <source>
        <dbReference type="ARBA" id="ARBA00022840"/>
    </source>
</evidence>
<evidence type="ECO:0000313" key="12">
    <source>
        <dbReference type="EMBL" id="RBI86723.1"/>
    </source>
</evidence>